<dbReference type="PANTHER" id="PTHR37488:SF2">
    <property type="entry name" value="DUF1275 DOMAIN-CONTAINING PROTEIN"/>
    <property type="match status" value="1"/>
</dbReference>
<dbReference type="AlphaFoldDB" id="A0A194VS73"/>
<evidence type="ECO:0000256" key="2">
    <source>
        <dbReference type="SAM" id="Phobius"/>
    </source>
</evidence>
<dbReference type="Proteomes" id="UP000078559">
    <property type="component" value="Chromosome 2"/>
</dbReference>
<reference evidence="3" key="1">
    <citation type="submission" date="2014-12" db="EMBL/GenBank/DDBJ databases">
        <title>Genome Sequence of Valsa Canker Pathogens Uncovers a Specific Adaption of Colonization on Woody Bark.</title>
        <authorList>
            <person name="Yin Z."/>
            <person name="Liu H."/>
            <person name="Gao X."/>
            <person name="Li Z."/>
            <person name="Song N."/>
            <person name="Ke X."/>
            <person name="Dai Q."/>
            <person name="Wu Y."/>
            <person name="Sun Y."/>
            <person name="Xu J.-R."/>
            <person name="Kang Z.K."/>
            <person name="Wang L."/>
            <person name="Huang L."/>
        </authorList>
    </citation>
    <scope>NUCLEOTIDE SEQUENCE [LARGE SCALE GENOMIC DNA]</scope>
    <source>
        <strain evidence="3">03-8</strain>
    </source>
</reference>
<proteinExistence type="predicted"/>
<protein>
    <recommendedName>
        <fullName evidence="5">DUF1275 domain protein</fullName>
    </recommendedName>
</protein>
<dbReference type="OrthoDB" id="5223589at2759"/>
<feature type="compositionally biased region" description="Polar residues" evidence="1">
    <location>
        <begin position="56"/>
        <end position="78"/>
    </location>
</feature>
<accession>A0A194VS73</accession>
<sequence>MEDESEGEIYISTMDRMPLNQTRLEPSRSTRVGDGSVLGGQSDSRLRLLQMERRSTGVTASSTSKEIVSSPSPSQPLPTDQTFFSNAKSHLLASVRPSALAEIELLVLTFCTGLQDAISFPDYHCFASNQTGNTVFLAVGIVIPEFNGDMFFTPNIGVALGLFLAGGYLTGQLSHIVGPRLRLWLILCNLFQTAIVFTAAAIQYTYGVHHTGVLDLVVIGLLAFASGSQVVQSRSLRMTEISTAMATAAWVDLLIDPHLFTIKEKNRPRNRRFFFLITLLAGSLAGAGIYKNAGSDVAIFVSAGGKALVTLMYFFNGSEQEKVEEEAV</sequence>
<dbReference type="PANTHER" id="PTHR37488">
    <property type="entry name" value="DUF1275 DOMAIN-CONTAINING PROTEIN"/>
    <property type="match status" value="1"/>
</dbReference>
<dbReference type="Pfam" id="PF06912">
    <property type="entry name" value="DUF1275"/>
    <property type="match status" value="1"/>
</dbReference>
<dbReference type="InterPro" id="IPR010699">
    <property type="entry name" value="DUF1275"/>
</dbReference>
<keyword evidence="4" id="KW-1185">Reference proteome</keyword>
<dbReference type="EMBL" id="CM003099">
    <property type="protein sequence ID" value="KUI66852.1"/>
    <property type="molecule type" value="Genomic_DNA"/>
</dbReference>
<organism evidence="3 4">
    <name type="scientific">Cytospora mali</name>
    <name type="common">Apple Valsa canker fungus</name>
    <name type="synonym">Valsa mali</name>
    <dbReference type="NCBI Taxonomy" id="578113"/>
    <lineage>
        <taxon>Eukaryota</taxon>
        <taxon>Fungi</taxon>
        <taxon>Dikarya</taxon>
        <taxon>Ascomycota</taxon>
        <taxon>Pezizomycotina</taxon>
        <taxon>Sordariomycetes</taxon>
        <taxon>Sordariomycetidae</taxon>
        <taxon>Diaporthales</taxon>
        <taxon>Cytosporaceae</taxon>
        <taxon>Cytospora</taxon>
    </lineage>
</organism>
<name>A0A194VS73_CYTMA</name>
<evidence type="ECO:0000313" key="3">
    <source>
        <dbReference type="EMBL" id="KUI66852.1"/>
    </source>
</evidence>
<evidence type="ECO:0000256" key="1">
    <source>
        <dbReference type="SAM" id="MobiDB-lite"/>
    </source>
</evidence>
<feature type="transmembrane region" description="Helical" evidence="2">
    <location>
        <begin position="151"/>
        <end position="171"/>
    </location>
</feature>
<gene>
    <name evidence="3" type="ORF">VM1G_01566</name>
</gene>
<feature type="compositionally biased region" description="Basic and acidic residues" evidence="1">
    <location>
        <begin position="44"/>
        <end position="55"/>
    </location>
</feature>
<feature type="transmembrane region" description="Helical" evidence="2">
    <location>
        <begin position="183"/>
        <end position="206"/>
    </location>
</feature>
<keyword evidence="2" id="KW-1133">Transmembrane helix</keyword>
<keyword evidence="2" id="KW-0812">Transmembrane</keyword>
<keyword evidence="2" id="KW-0472">Membrane</keyword>
<evidence type="ECO:0000313" key="4">
    <source>
        <dbReference type="Proteomes" id="UP000078559"/>
    </source>
</evidence>
<feature type="transmembrane region" description="Helical" evidence="2">
    <location>
        <begin position="297"/>
        <end position="315"/>
    </location>
</feature>
<evidence type="ECO:0008006" key="5">
    <source>
        <dbReference type="Google" id="ProtNLM"/>
    </source>
</evidence>
<feature type="transmembrane region" description="Helical" evidence="2">
    <location>
        <begin position="212"/>
        <end position="231"/>
    </location>
</feature>
<feature type="transmembrane region" description="Helical" evidence="2">
    <location>
        <begin position="273"/>
        <end position="291"/>
    </location>
</feature>
<feature type="region of interest" description="Disordered" evidence="1">
    <location>
        <begin position="19"/>
        <end position="78"/>
    </location>
</feature>
<feature type="compositionally biased region" description="Polar residues" evidence="1">
    <location>
        <begin position="19"/>
        <end position="30"/>
    </location>
</feature>